<dbReference type="Gene3D" id="3.30.40.10">
    <property type="entry name" value="Zinc/RING finger domain, C3HC4 (zinc finger)"/>
    <property type="match status" value="1"/>
</dbReference>
<feature type="compositionally biased region" description="Polar residues" evidence="6">
    <location>
        <begin position="53"/>
        <end position="62"/>
    </location>
</feature>
<protein>
    <recommendedName>
        <fullName evidence="7">RING-type domain-containing protein</fullName>
    </recommendedName>
</protein>
<dbReference type="Proteomes" id="UP001150925">
    <property type="component" value="Unassembled WGS sequence"/>
</dbReference>
<dbReference type="SUPFAM" id="SSF57850">
    <property type="entry name" value="RING/U-box"/>
    <property type="match status" value="1"/>
</dbReference>
<feature type="region of interest" description="Disordered" evidence="6">
    <location>
        <begin position="166"/>
        <end position="187"/>
    </location>
</feature>
<evidence type="ECO:0000313" key="9">
    <source>
        <dbReference type="Proteomes" id="UP001150925"/>
    </source>
</evidence>
<feature type="region of interest" description="Disordered" evidence="6">
    <location>
        <begin position="21"/>
        <end position="67"/>
    </location>
</feature>
<keyword evidence="5" id="KW-0175">Coiled coil</keyword>
<keyword evidence="1" id="KW-0479">Metal-binding</keyword>
<dbReference type="OrthoDB" id="5599945at2759"/>
<keyword evidence="9" id="KW-1185">Reference proteome</keyword>
<name>A0A9W8DZW4_9FUNG</name>
<feature type="compositionally biased region" description="Polar residues" evidence="6">
    <location>
        <begin position="174"/>
        <end position="185"/>
    </location>
</feature>
<keyword evidence="2 4" id="KW-0863">Zinc-finger</keyword>
<dbReference type="CDD" id="cd16449">
    <property type="entry name" value="RING-HC"/>
    <property type="match status" value="1"/>
</dbReference>
<feature type="compositionally biased region" description="Low complexity" evidence="6">
    <location>
        <begin position="240"/>
        <end position="260"/>
    </location>
</feature>
<feature type="coiled-coil region" evidence="5">
    <location>
        <begin position="374"/>
        <end position="401"/>
    </location>
</feature>
<evidence type="ECO:0000313" key="8">
    <source>
        <dbReference type="EMBL" id="KAJ1956945.1"/>
    </source>
</evidence>
<dbReference type="PROSITE" id="PS50089">
    <property type="entry name" value="ZF_RING_2"/>
    <property type="match status" value="1"/>
</dbReference>
<reference evidence="8" key="1">
    <citation type="submission" date="2022-07" db="EMBL/GenBank/DDBJ databases">
        <title>Phylogenomic reconstructions and comparative analyses of Kickxellomycotina fungi.</title>
        <authorList>
            <person name="Reynolds N.K."/>
            <person name="Stajich J.E."/>
            <person name="Barry K."/>
            <person name="Grigoriev I.V."/>
            <person name="Crous P."/>
            <person name="Smith M.E."/>
        </authorList>
    </citation>
    <scope>NUCLEOTIDE SEQUENCE</scope>
    <source>
        <strain evidence="8">RSA 1196</strain>
    </source>
</reference>
<evidence type="ECO:0000256" key="3">
    <source>
        <dbReference type="ARBA" id="ARBA00022833"/>
    </source>
</evidence>
<dbReference type="AlphaFoldDB" id="A0A9W8DZW4"/>
<gene>
    <name evidence="8" type="ORF">IWQ62_005197</name>
</gene>
<evidence type="ECO:0000256" key="1">
    <source>
        <dbReference type="ARBA" id="ARBA00022723"/>
    </source>
</evidence>
<feature type="compositionally biased region" description="Polar residues" evidence="6">
    <location>
        <begin position="23"/>
        <end position="43"/>
    </location>
</feature>
<dbReference type="InterPro" id="IPR001841">
    <property type="entry name" value="Znf_RING"/>
</dbReference>
<evidence type="ECO:0000256" key="5">
    <source>
        <dbReference type="SAM" id="Coils"/>
    </source>
</evidence>
<dbReference type="PROSITE" id="PS00518">
    <property type="entry name" value="ZF_RING_1"/>
    <property type="match status" value="1"/>
</dbReference>
<dbReference type="Pfam" id="PF13920">
    <property type="entry name" value="zf-C3HC4_3"/>
    <property type="match status" value="1"/>
</dbReference>
<evidence type="ECO:0000256" key="4">
    <source>
        <dbReference type="PROSITE-ProRule" id="PRU00175"/>
    </source>
</evidence>
<sequence>TGKQPDFNPDMLQEGQVGVFLHPNTSRPHTPISKSTISGNDNALNIHRPTVDSGLTRTSSPLPRSPGPALLRQAYLKRSSSHLSLLHVSSPQLSPRTPTHDFAVPPTTLSVASDSDDFDPALDVGSIVSDTEAAATEEKLGEPASERQRELVQGYLEQLKPYIVRPTPKDSLHSSEATSSPTTPRENPWGNHVILLVNFCSVGVGCLHVGSEFLYWTGTLPALMAQDLDSTMAAASISTQSSEVSTGSSIREAQSSASSSPTVKGMPTKTSCNPKIKLRFPFRKLGSVRYKHLSEQESMVQFTVNGNLSLQLMLGADVASLKETTETLSNRLRGGIQTSSSTSTPCTPRTSPWSMASPRVSAPPVDLTPALSTMEYQIEQADRIRDRLHQYQKERNDLIEAAQRQYETKVRSLHKLLSPHAKKPWILGSPGTSECTLCYAEPQTYIIRPCGHTLCQACAEQLGRMETHQCPWDRSTFTTIEQRDL</sequence>
<organism evidence="8 9">
    <name type="scientific">Dispira parvispora</name>
    <dbReference type="NCBI Taxonomy" id="1520584"/>
    <lineage>
        <taxon>Eukaryota</taxon>
        <taxon>Fungi</taxon>
        <taxon>Fungi incertae sedis</taxon>
        <taxon>Zoopagomycota</taxon>
        <taxon>Kickxellomycotina</taxon>
        <taxon>Dimargaritomycetes</taxon>
        <taxon>Dimargaritales</taxon>
        <taxon>Dimargaritaceae</taxon>
        <taxon>Dispira</taxon>
    </lineage>
</organism>
<feature type="domain" description="RING-type" evidence="7">
    <location>
        <begin position="435"/>
        <end position="474"/>
    </location>
</feature>
<feature type="compositionally biased region" description="Low complexity" evidence="6">
    <location>
        <begin position="338"/>
        <end position="352"/>
    </location>
</feature>
<feature type="region of interest" description="Disordered" evidence="6">
    <location>
        <begin position="334"/>
        <end position="364"/>
    </location>
</feature>
<evidence type="ECO:0000259" key="7">
    <source>
        <dbReference type="PROSITE" id="PS50089"/>
    </source>
</evidence>
<dbReference type="GO" id="GO:0008270">
    <property type="term" value="F:zinc ion binding"/>
    <property type="evidence" value="ECO:0007669"/>
    <property type="project" value="UniProtKB-KW"/>
</dbReference>
<dbReference type="InterPro" id="IPR013083">
    <property type="entry name" value="Znf_RING/FYVE/PHD"/>
</dbReference>
<accession>A0A9W8DZW4</accession>
<feature type="region of interest" description="Disordered" evidence="6">
    <location>
        <begin position="240"/>
        <end position="272"/>
    </location>
</feature>
<evidence type="ECO:0000256" key="6">
    <source>
        <dbReference type="SAM" id="MobiDB-lite"/>
    </source>
</evidence>
<evidence type="ECO:0000256" key="2">
    <source>
        <dbReference type="ARBA" id="ARBA00022771"/>
    </source>
</evidence>
<keyword evidence="3" id="KW-0862">Zinc</keyword>
<proteinExistence type="predicted"/>
<feature type="non-terminal residue" evidence="8">
    <location>
        <position position="1"/>
    </location>
</feature>
<comment type="caution">
    <text evidence="8">The sequence shown here is derived from an EMBL/GenBank/DDBJ whole genome shotgun (WGS) entry which is preliminary data.</text>
</comment>
<dbReference type="EMBL" id="JANBPY010002031">
    <property type="protein sequence ID" value="KAJ1956945.1"/>
    <property type="molecule type" value="Genomic_DNA"/>
</dbReference>
<dbReference type="InterPro" id="IPR017907">
    <property type="entry name" value="Znf_RING_CS"/>
</dbReference>